<dbReference type="EMBL" id="CP046244">
    <property type="protein sequence ID" value="QGP92348.1"/>
    <property type="molecule type" value="Genomic_DNA"/>
</dbReference>
<sequence>MSVSREKQFVDTNILVYAHDISAGIKHEKARALLTELWNCGNGCLSIQVLQEFYVTITQKVSRPLAPETAASIIRDLACWQVHTPKPPDVLEAIEIQMHHKVSFWDAMILRSAQALDCSTLWSEDLNPGQQYGATRVLNPFLEQ</sequence>
<dbReference type="SUPFAM" id="SSF88723">
    <property type="entry name" value="PIN domain-like"/>
    <property type="match status" value="1"/>
</dbReference>
<keyword evidence="3" id="KW-1185">Reference proteome</keyword>
<feature type="domain" description="PIN" evidence="1">
    <location>
        <begin position="9"/>
        <end position="125"/>
    </location>
</feature>
<evidence type="ECO:0000313" key="3">
    <source>
        <dbReference type="Proteomes" id="UP000425916"/>
    </source>
</evidence>
<reference evidence="2 3" key="1">
    <citation type="submission" date="2019-11" db="EMBL/GenBank/DDBJ databases">
        <title>Genome sequence of Moorella glycerini DSM11254.</title>
        <authorList>
            <person name="Poehlein A."/>
            <person name="Boeer T."/>
            <person name="Daniel R."/>
        </authorList>
    </citation>
    <scope>NUCLEOTIDE SEQUENCE [LARGE SCALE GENOMIC DNA]</scope>
    <source>
        <strain evidence="2 3">DSM 11254</strain>
    </source>
</reference>
<dbReference type="InterPro" id="IPR029060">
    <property type="entry name" value="PIN-like_dom_sf"/>
</dbReference>
<dbReference type="Pfam" id="PF01850">
    <property type="entry name" value="PIN"/>
    <property type="match status" value="1"/>
</dbReference>
<protein>
    <submittedName>
        <fullName evidence="2">PIN domain protein</fullName>
    </submittedName>
</protein>
<name>A0A6I5ZRH7_9FIRM</name>
<dbReference type="OrthoDB" id="13900at2"/>
<organism evidence="2 3">
    <name type="scientific">Neomoorella glycerini</name>
    <dbReference type="NCBI Taxonomy" id="55779"/>
    <lineage>
        <taxon>Bacteria</taxon>
        <taxon>Bacillati</taxon>
        <taxon>Bacillota</taxon>
        <taxon>Clostridia</taxon>
        <taxon>Neomoorellales</taxon>
        <taxon>Neomoorellaceae</taxon>
        <taxon>Neomoorella</taxon>
    </lineage>
</organism>
<dbReference type="AlphaFoldDB" id="A0A6I5ZRH7"/>
<accession>A0A6I5ZRH7</accession>
<gene>
    <name evidence="2" type="ORF">MGLY_17230</name>
</gene>
<dbReference type="CDD" id="cd18692">
    <property type="entry name" value="PIN_VapC-like"/>
    <property type="match status" value="1"/>
</dbReference>
<dbReference type="Proteomes" id="UP000425916">
    <property type="component" value="Chromosome"/>
</dbReference>
<evidence type="ECO:0000313" key="2">
    <source>
        <dbReference type="EMBL" id="QGP92348.1"/>
    </source>
</evidence>
<dbReference type="Gene3D" id="3.40.50.1010">
    <property type="entry name" value="5'-nuclease"/>
    <property type="match status" value="1"/>
</dbReference>
<dbReference type="RefSeq" id="WP_156273060.1">
    <property type="nucleotide sequence ID" value="NZ_CP046244.1"/>
</dbReference>
<dbReference type="InterPro" id="IPR002716">
    <property type="entry name" value="PIN_dom"/>
</dbReference>
<evidence type="ECO:0000259" key="1">
    <source>
        <dbReference type="Pfam" id="PF01850"/>
    </source>
</evidence>
<proteinExistence type="predicted"/>